<name>A0A2A5SZN5_9GAMM</name>
<comment type="caution">
    <text evidence="1">The sequence shown here is derived from an EMBL/GenBank/DDBJ whole genome shotgun (WGS) entry which is preliminary data.</text>
</comment>
<sequence>MGNSMTSDLIGVKVAYQAHCTGAMVGLLFVLKIEHQS</sequence>
<evidence type="ECO:0000313" key="1">
    <source>
        <dbReference type="EMBL" id="PCS21318.1"/>
    </source>
</evidence>
<proteinExistence type="predicted"/>
<organism evidence="1 2">
    <name type="scientific">Candidatus Enterovibrio escicola</name>
    <dbReference type="NCBI Taxonomy" id="1927127"/>
    <lineage>
        <taxon>Bacteria</taxon>
        <taxon>Pseudomonadati</taxon>
        <taxon>Pseudomonadota</taxon>
        <taxon>Gammaproteobacteria</taxon>
        <taxon>Vibrionales</taxon>
        <taxon>Vibrionaceae</taxon>
        <taxon>Enterovibrio</taxon>
    </lineage>
</organism>
<dbReference type="EMBL" id="NBYY01000035">
    <property type="protein sequence ID" value="PCS21318.1"/>
    <property type="molecule type" value="Genomic_DNA"/>
</dbReference>
<protein>
    <submittedName>
        <fullName evidence="1">Uncharacterized protein</fullName>
    </submittedName>
</protein>
<keyword evidence="2" id="KW-1185">Reference proteome</keyword>
<accession>A0A2A5SZN5</accession>
<gene>
    <name evidence="1" type="ORF">BTN49_3107</name>
</gene>
<reference evidence="2" key="1">
    <citation type="submission" date="2017-04" db="EMBL/GenBank/DDBJ databases">
        <title>Genome evolution of the luminous symbionts of deep sea anglerfish.</title>
        <authorList>
            <person name="Hendry T.A."/>
        </authorList>
    </citation>
    <scope>NUCLEOTIDE SEQUENCE [LARGE SCALE GENOMIC DNA]</scope>
</reference>
<dbReference type="AlphaFoldDB" id="A0A2A5SZN5"/>
<evidence type="ECO:0000313" key="2">
    <source>
        <dbReference type="Proteomes" id="UP000219020"/>
    </source>
</evidence>
<dbReference type="Proteomes" id="UP000219020">
    <property type="component" value="Unassembled WGS sequence"/>
</dbReference>